<evidence type="ECO:0000313" key="2">
    <source>
        <dbReference type="EMBL" id="KEQ28289.1"/>
    </source>
</evidence>
<keyword evidence="3" id="KW-1185">Reference proteome</keyword>
<feature type="domain" description="ABC-three component systems C-terminal" evidence="1">
    <location>
        <begin position="258"/>
        <end position="376"/>
    </location>
</feature>
<dbReference type="AlphaFoldDB" id="A0A081PC66"/>
<protein>
    <recommendedName>
        <fullName evidence="1">ABC-three component systems C-terminal domain-containing protein</fullName>
    </recommendedName>
</protein>
<dbReference type="Proteomes" id="UP000028007">
    <property type="component" value="Unassembled WGS sequence"/>
</dbReference>
<gene>
    <name evidence="2" type="ORF">N180_01250</name>
</gene>
<name>A0A081PC66_9SPHI</name>
<dbReference type="Pfam" id="PF20283">
    <property type="entry name" value="CTD7"/>
    <property type="match status" value="1"/>
</dbReference>
<dbReference type="EMBL" id="JNFF01000117">
    <property type="protein sequence ID" value="KEQ28289.1"/>
    <property type="molecule type" value="Genomic_DNA"/>
</dbReference>
<evidence type="ECO:0000259" key="1">
    <source>
        <dbReference type="Pfam" id="PF20283"/>
    </source>
</evidence>
<proteinExistence type="predicted"/>
<comment type="caution">
    <text evidence="2">The sequence shown here is derived from an EMBL/GenBank/DDBJ whole genome shotgun (WGS) entry which is preliminary data.</text>
</comment>
<reference evidence="2 3" key="1">
    <citation type="journal article" date="1992" name="Int. J. Syst. Bacteriol.">
        <title>Sphingobacterium antarcticus sp. nov. a Psychrotrophic Bacterium from the Soils of Schirmacher Oasis, Antarctica.</title>
        <authorList>
            <person name="Shivaji S."/>
            <person name="Ray M.K."/>
            <person name="Rao N.S."/>
            <person name="Saiserr L."/>
            <person name="Jagannadham M.V."/>
            <person name="Kumar G.S."/>
            <person name="Reddy G."/>
            <person name="Bhargava P.M."/>
        </authorList>
    </citation>
    <scope>NUCLEOTIDE SEQUENCE [LARGE SCALE GENOMIC DNA]</scope>
    <source>
        <strain evidence="2 3">4BY</strain>
    </source>
</reference>
<accession>A0A081PC66</accession>
<sequence length="387" mass="44998">MTTNAPGQLLGFSLQFPRALWHLLGCDPEDMVCLEVFGDVSVSKENDSKITEEDKSSQISNPVTDRSSDLWKTFFNWTNLVIDGAVDPDKTIFILYSNKKGRKAIVDSFHAAKNIVSARKVFQLAVKKLKTIESKHEIFPYLEFLKKNELLLYRIIEKFEFVVGSESGLIEVKKAIRTKHVSDSQVDFIQHSLMGWLQEVVMNKLAKKEDAIISWKEFDNYARPVFERAWKRELIDFTLHHPIEENELTKHKLERPPYIRQLEAINSDDDDIQMAVTDFLRAKVNRLKWIEQELIDEPAAKEFEDKLTNFWKSQRKIVDLTHSQFSDEDKGKLVFQLCRVRQQSIKNQDPPAATTAGTYHSMSNTFSIGWHPKWKETFVSEKIEENE</sequence>
<evidence type="ECO:0000313" key="3">
    <source>
        <dbReference type="Proteomes" id="UP000028007"/>
    </source>
</evidence>
<dbReference type="RefSeq" id="WP_037444970.1">
    <property type="nucleotide sequence ID" value="NZ_JNFF01000117.1"/>
</dbReference>
<dbReference type="OrthoDB" id="2786695at2"/>
<organism evidence="2 3">
    <name type="scientific">Pedobacter antarcticus 4BY</name>
    <dbReference type="NCBI Taxonomy" id="1358423"/>
    <lineage>
        <taxon>Bacteria</taxon>
        <taxon>Pseudomonadati</taxon>
        <taxon>Bacteroidota</taxon>
        <taxon>Sphingobacteriia</taxon>
        <taxon>Sphingobacteriales</taxon>
        <taxon>Sphingobacteriaceae</taxon>
        <taxon>Pedobacter</taxon>
    </lineage>
</organism>
<dbReference type="InterPro" id="IPR046913">
    <property type="entry name" value="ABC-3C_CTD7"/>
</dbReference>